<dbReference type="GO" id="GO:0000407">
    <property type="term" value="C:phagophore assembly site"/>
    <property type="evidence" value="ECO:0007669"/>
    <property type="project" value="TreeGrafter"/>
</dbReference>
<dbReference type="InterPro" id="IPR018247">
    <property type="entry name" value="EF_Hand_1_Ca_BS"/>
</dbReference>
<dbReference type="InterPro" id="IPR045269">
    <property type="entry name" value="Atg1-like"/>
</dbReference>
<dbReference type="Pfam" id="PF00069">
    <property type="entry name" value="Pkinase"/>
    <property type="match status" value="1"/>
</dbReference>
<dbReference type="CDD" id="cd00051">
    <property type="entry name" value="EFh"/>
    <property type="match status" value="1"/>
</dbReference>
<dbReference type="PROSITE" id="PS50222">
    <property type="entry name" value="EF_HAND_2"/>
    <property type="match status" value="3"/>
</dbReference>
<keyword evidence="1" id="KW-0808">Transferase</keyword>
<dbReference type="InterPro" id="IPR008271">
    <property type="entry name" value="Ser/Thr_kinase_AS"/>
</dbReference>
<dbReference type="PROSITE" id="PS50011">
    <property type="entry name" value="PROTEIN_KINASE_DOM"/>
    <property type="match status" value="1"/>
</dbReference>
<feature type="binding site" evidence="6">
    <location>
        <position position="40"/>
    </location>
    <ligand>
        <name>ATP</name>
        <dbReference type="ChEBI" id="CHEBI:30616"/>
    </ligand>
</feature>
<dbReference type="GO" id="GO:0000045">
    <property type="term" value="P:autophagosome assembly"/>
    <property type="evidence" value="ECO:0007669"/>
    <property type="project" value="TreeGrafter"/>
</dbReference>
<proteinExistence type="inferred from homology"/>
<dbReference type="InterPro" id="IPR000719">
    <property type="entry name" value="Prot_kinase_dom"/>
</dbReference>
<keyword evidence="2 6" id="KW-0547">Nucleotide-binding</keyword>
<feature type="domain" description="EF-hand" evidence="9">
    <location>
        <begin position="300"/>
        <end position="335"/>
    </location>
</feature>
<evidence type="ECO:0000256" key="5">
    <source>
        <dbReference type="ARBA" id="ARBA00024334"/>
    </source>
</evidence>
<keyword evidence="11" id="KW-1185">Reference proteome</keyword>
<dbReference type="GO" id="GO:0005776">
    <property type="term" value="C:autophagosome"/>
    <property type="evidence" value="ECO:0007669"/>
    <property type="project" value="TreeGrafter"/>
</dbReference>
<keyword evidence="4 6" id="KW-0067">ATP-binding</keyword>
<keyword evidence="3" id="KW-0418">Kinase</keyword>
<name>A0A8S1NRR5_PARPR</name>
<comment type="caution">
    <text evidence="10">The sequence shown here is derived from an EMBL/GenBank/DDBJ whole genome shotgun (WGS) entry which is preliminary data.</text>
</comment>
<dbReference type="SMART" id="SM00054">
    <property type="entry name" value="EFh"/>
    <property type="match status" value="4"/>
</dbReference>
<dbReference type="InterPro" id="IPR017441">
    <property type="entry name" value="Protein_kinase_ATP_BS"/>
</dbReference>
<evidence type="ECO:0000259" key="9">
    <source>
        <dbReference type="PROSITE" id="PS50222"/>
    </source>
</evidence>
<feature type="domain" description="Protein kinase" evidence="8">
    <location>
        <begin position="11"/>
        <end position="269"/>
    </location>
</feature>
<dbReference type="AlphaFoldDB" id="A0A8S1NRR5"/>
<evidence type="ECO:0000256" key="4">
    <source>
        <dbReference type="ARBA" id="ARBA00022840"/>
    </source>
</evidence>
<evidence type="ECO:0000256" key="2">
    <source>
        <dbReference type="ARBA" id="ARBA00022741"/>
    </source>
</evidence>
<evidence type="ECO:0000256" key="1">
    <source>
        <dbReference type="ARBA" id="ARBA00022679"/>
    </source>
</evidence>
<dbReference type="FunFam" id="1.10.510.10:FF:000771">
    <property type="entry name" value="Uncharacterized protein"/>
    <property type="match status" value="1"/>
</dbReference>
<dbReference type="GO" id="GO:0005509">
    <property type="term" value="F:calcium ion binding"/>
    <property type="evidence" value="ECO:0007669"/>
    <property type="project" value="InterPro"/>
</dbReference>
<keyword evidence="7" id="KW-0723">Serine/threonine-protein kinase</keyword>
<evidence type="ECO:0000313" key="10">
    <source>
        <dbReference type="EMBL" id="CAD8092233.1"/>
    </source>
</evidence>
<reference evidence="10" key="1">
    <citation type="submission" date="2021-01" db="EMBL/GenBank/DDBJ databases">
        <authorList>
            <consortium name="Genoscope - CEA"/>
            <person name="William W."/>
        </authorList>
    </citation>
    <scope>NUCLEOTIDE SEQUENCE</scope>
</reference>
<dbReference type="PROSITE" id="PS00108">
    <property type="entry name" value="PROTEIN_KINASE_ST"/>
    <property type="match status" value="1"/>
</dbReference>
<dbReference type="PANTHER" id="PTHR24348">
    <property type="entry name" value="SERINE/THREONINE-PROTEIN KINASE UNC-51-RELATED"/>
    <property type="match status" value="1"/>
</dbReference>
<feature type="domain" description="EF-hand" evidence="9">
    <location>
        <begin position="452"/>
        <end position="487"/>
    </location>
</feature>
<dbReference type="PROSITE" id="PS00018">
    <property type="entry name" value="EF_HAND_1"/>
    <property type="match status" value="3"/>
</dbReference>
<dbReference type="FunFam" id="1.10.238.10:FF:000526">
    <property type="entry name" value="Uncharacterized protein"/>
    <property type="match status" value="1"/>
</dbReference>
<comment type="similarity">
    <text evidence="5">Belongs to the protein kinase superfamily. Ser/Thr protein kinase family. CDPK subfamily.</text>
</comment>
<dbReference type="EMBL" id="CAJJDM010000093">
    <property type="protein sequence ID" value="CAD8092233.1"/>
    <property type="molecule type" value="Genomic_DNA"/>
</dbReference>
<evidence type="ECO:0000259" key="8">
    <source>
        <dbReference type="PROSITE" id="PS50011"/>
    </source>
</evidence>
<dbReference type="GO" id="GO:0005829">
    <property type="term" value="C:cytosol"/>
    <property type="evidence" value="ECO:0007669"/>
    <property type="project" value="TreeGrafter"/>
</dbReference>
<evidence type="ECO:0000256" key="7">
    <source>
        <dbReference type="RuleBase" id="RU000304"/>
    </source>
</evidence>
<dbReference type="GO" id="GO:0010506">
    <property type="term" value="P:regulation of autophagy"/>
    <property type="evidence" value="ECO:0007669"/>
    <property type="project" value="InterPro"/>
</dbReference>
<sequence length="494" mass="57415">MGEKRIDKYLFNPKDLIGEGSYAQVFRGREEKTGVKVAIKVLNKSVINADDYLREGLISEIKVMQKLKSPNIVQLMDVMETNNNYYIIQEYCDSGDLDKMIENYVSQKKTMPEKDAVKFMIDILNGFIQLIKNGIIHRDLKPANILIDKGTFKLADFGFAKCVDNFKKDMLASLVGTPLYMSPQILDNKKYTSKTDIWSIAFIFYEALFGKTPWTARSPQELLKNIRNQPLQFKGPQISKEAQEFLIGCLQVEEKDRFSWDDIYRHPLFKGHFTDFIKNVSILEDKATYLINDIRLMIIKEQLDIGELFAELDMTKDKALNVNELGKFLTRVDKNLTREEIEYIFNKFDDDGNNLIEFNEFKKWLEENDCRMTASEVSRTKKKVSILLKPQQDIQAGSLDDRARIVIEKLKTSIIKYNINLLDLFNKYDKSANHELDVIELGKLLKRIDSSVTDEECKSIFSFFDHNKDGSVSFNEFEFVLKECLVKQKLKQQQ</sequence>
<evidence type="ECO:0008006" key="12">
    <source>
        <dbReference type="Google" id="ProtNLM"/>
    </source>
</evidence>
<organism evidence="10 11">
    <name type="scientific">Paramecium primaurelia</name>
    <dbReference type="NCBI Taxonomy" id="5886"/>
    <lineage>
        <taxon>Eukaryota</taxon>
        <taxon>Sar</taxon>
        <taxon>Alveolata</taxon>
        <taxon>Ciliophora</taxon>
        <taxon>Intramacronucleata</taxon>
        <taxon>Oligohymenophorea</taxon>
        <taxon>Peniculida</taxon>
        <taxon>Parameciidae</taxon>
        <taxon>Paramecium</taxon>
    </lineage>
</organism>
<dbReference type="InterPro" id="IPR002048">
    <property type="entry name" value="EF_hand_dom"/>
</dbReference>
<dbReference type="SMART" id="SM00220">
    <property type="entry name" value="S_TKc"/>
    <property type="match status" value="1"/>
</dbReference>
<accession>A0A8S1NRR5</accession>
<evidence type="ECO:0000313" key="11">
    <source>
        <dbReference type="Proteomes" id="UP000688137"/>
    </source>
</evidence>
<evidence type="ECO:0000256" key="6">
    <source>
        <dbReference type="PROSITE-ProRule" id="PRU10141"/>
    </source>
</evidence>
<dbReference type="FunFam" id="3.30.200.20:FF:000660">
    <property type="entry name" value="Uncharacterized protein"/>
    <property type="match status" value="1"/>
</dbReference>
<dbReference type="FunFam" id="1.10.238.10:FF:000587">
    <property type="entry name" value="Uncharacterized protein"/>
    <property type="match status" value="1"/>
</dbReference>
<dbReference type="GO" id="GO:0005524">
    <property type="term" value="F:ATP binding"/>
    <property type="evidence" value="ECO:0007669"/>
    <property type="project" value="UniProtKB-UniRule"/>
</dbReference>
<feature type="domain" description="EF-hand" evidence="9">
    <location>
        <begin position="336"/>
        <end position="371"/>
    </location>
</feature>
<dbReference type="GO" id="GO:0004674">
    <property type="term" value="F:protein serine/threonine kinase activity"/>
    <property type="evidence" value="ECO:0007669"/>
    <property type="project" value="UniProtKB-KW"/>
</dbReference>
<dbReference type="PANTHER" id="PTHR24348:SF22">
    <property type="entry name" value="NON-SPECIFIC SERINE_THREONINE PROTEIN KINASE"/>
    <property type="match status" value="1"/>
</dbReference>
<dbReference type="PROSITE" id="PS00107">
    <property type="entry name" value="PROTEIN_KINASE_ATP"/>
    <property type="match status" value="1"/>
</dbReference>
<dbReference type="Proteomes" id="UP000688137">
    <property type="component" value="Unassembled WGS sequence"/>
</dbReference>
<protein>
    <recommendedName>
        <fullName evidence="12">Calcium-dependent protein kinase</fullName>
    </recommendedName>
</protein>
<dbReference type="GO" id="GO:0016020">
    <property type="term" value="C:membrane"/>
    <property type="evidence" value="ECO:0007669"/>
    <property type="project" value="TreeGrafter"/>
</dbReference>
<dbReference type="Pfam" id="PF13499">
    <property type="entry name" value="EF-hand_7"/>
    <property type="match status" value="2"/>
</dbReference>
<gene>
    <name evidence="10" type="ORF">PPRIM_AZ9-3.1.T0900058</name>
</gene>
<evidence type="ECO:0000256" key="3">
    <source>
        <dbReference type="ARBA" id="ARBA00022777"/>
    </source>
</evidence>